<feature type="non-terminal residue" evidence="3">
    <location>
        <position position="181"/>
    </location>
</feature>
<dbReference type="SMART" id="SM00028">
    <property type="entry name" value="TPR"/>
    <property type="match status" value="4"/>
</dbReference>
<dbReference type="PANTHER" id="PTHR44943:SF8">
    <property type="entry name" value="TPR REPEAT-CONTAINING PROTEIN MJ0263"/>
    <property type="match status" value="1"/>
</dbReference>
<dbReference type="PROSITE" id="PS50005">
    <property type="entry name" value="TPR"/>
    <property type="match status" value="3"/>
</dbReference>
<dbReference type="Gene3D" id="1.25.40.10">
    <property type="entry name" value="Tetratricopeptide repeat domain"/>
    <property type="match status" value="2"/>
</dbReference>
<name>X1SHS5_9ZZZZ</name>
<keyword evidence="1" id="KW-0677">Repeat</keyword>
<evidence type="ECO:0000256" key="1">
    <source>
        <dbReference type="ARBA" id="ARBA00022737"/>
    </source>
</evidence>
<dbReference type="InterPro" id="IPR051685">
    <property type="entry name" value="Ycf3/AcsC/BcsC/TPR_MFPF"/>
</dbReference>
<dbReference type="InterPro" id="IPR019734">
    <property type="entry name" value="TPR_rpt"/>
</dbReference>
<dbReference type="PROSITE" id="PS50293">
    <property type="entry name" value="TPR_REGION"/>
    <property type="match status" value="3"/>
</dbReference>
<dbReference type="PANTHER" id="PTHR44943">
    <property type="entry name" value="CELLULOSE SYNTHASE OPERON PROTEIN C"/>
    <property type="match status" value="1"/>
</dbReference>
<sequence>MQRLGASLVQEGSVRAGLEKLLEAAKLDPTNSAIHQELALAYRDLGEFQLSLDHFKKALELRPEFPQAWNNMGTVYLLLRQWDLAINCFQMAVGDILYRTPHFAYNNMGLAYIKKEQYQKAIASFHKALKSAPSYSPASTNMGIALERMNRWEEAIDAYQDAISVDPEYPASHFHLGRLYI</sequence>
<dbReference type="AlphaFoldDB" id="X1SHS5"/>
<comment type="caution">
    <text evidence="3">The sequence shown here is derived from an EMBL/GenBank/DDBJ whole genome shotgun (WGS) entry which is preliminary data.</text>
</comment>
<dbReference type="Pfam" id="PF13414">
    <property type="entry name" value="TPR_11"/>
    <property type="match status" value="1"/>
</dbReference>
<evidence type="ECO:0000313" key="3">
    <source>
        <dbReference type="EMBL" id="GAI92493.1"/>
    </source>
</evidence>
<dbReference type="SUPFAM" id="SSF48452">
    <property type="entry name" value="TPR-like"/>
    <property type="match status" value="1"/>
</dbReference>
<dbReference type="Pfam" id="PF13424">
    <property type="entry name" value="TPR_12"/>
    <property type="match status" value="1"/>
</dbReference>
<organism evidence="3">
    <name type="scientific">marine sediment metagenome</name>
    <dbReference type="NCBI Taxonomy" id="412755"/>
    <lineage>
        <taxon>unclassified sequences</taxon>
        <taxon>metagenomes</taxon>
        <taxon>ecological metagenomes</taxon>
    </lineage>
</organism>
<proteinExistence type="predicted"/>
<gene>
    <name evidence="3" type="ORF">S12H4_28816</name>
</gene>
<protein>
    <submittedName>
        <fullName evidence="3">Uncharacterized protein</fullName>
    </submittedName>
</protein>
<keyword evidence="2" id="KW-0802">TPR repeat</keyword>
<accession>X1SHS5</accession>
<dbReference type="InterPro" id="IPR011990">
    <property type="entry name" value="TPR-like_helical_dom_sf"/>
</dbReference>
<reference evidence="3" key="1">
    <citation type="journal article" date="2014" name="Front. Microbiol.">
        <title>High frequency of phylogenetically diverse reductive dehalogenase-homologous genes in deep subseafloor sedimentary metagenomes.</title>
        <authorList>
            <person name="Kawai M."/>
            <person name="Futagami T."/>
            <person name="Toyoda A."/>
            <person name="Takaki Y."/>
            <person name="Nishi S."/>
            <person name="Hori S."/>
            <person name="Arai W."/>
            <person name="Tsubouchi T."/>
            <person name="Morono Y."/>
            <person name="Uchiyama I."/>
            <person name="Ito T."/>
            <person name="Fujiyama A."/>
            <person name="Inagaki F."/>
            <person name="Takami H."/>
        </authorList>
    </citation>
    <scope>NUCLEOTIDE SEQUENCE</scope>
    <source>
        <strain evidence="3">Expedition CK06-06</strain>
    </source>
</reference>
<dbReference type="EMBL" id="BARW01016559">
    <property type="protein sequence ID" value="GAI92493.1"/>
    <property type="molecule type" value="Genomic_DNA"/>
</dbReference>
<evidence type="ECO:0000256" key="2">
    <source>
        <dbReference type="ARBA" id="ARBA00022803"/>
    </source>
</evidence>